<feature type="domain" description="Aminoglycoside phosphotransferase" evidence="1">
    <location>
        <begin position="34"/>
        <end position="254"/>
    </location>
</feature>
<dbReference type="PANTHER" id="PTHR40086:SF1">
    <property type="entry name" value="CELL CYCLE REGULATOR CCRZ"/>
    <property type="match status" value="1"/>
</dbReference>
<dbReference type="SUPFAM" id="SSF56112">
    <property type="entry name" value="Protein kinase-like (PK-like)"/>
    <property type="match status" value="1"/>
</dbReference>
<accession>A0A5C1HZH0</accession>
<dbReference type="InterPro" id="IPR052077">
    <property type="entry name" value="CcrZ_PhaseVar_Mediator"/>
</dbReference>
<dbReference type="Pfam" id="PF01636">
    <property type="entry name" value="APH"/>
    <property type="match status" value="1"/>
</dbReference>
<organism evidence="2 3">
    <name type="scientific">Mucilaginibacter rubeus</name>
    <dbReference type="NCBI Taxonomy" id="2027860"/>
    <lineage>
        <taxon>Bacteria</taxon>
        <taxon>Pseudomonadati</taxon>
        <taxon>Bacteroidota</taxon>
        <taxon>Sphingobacteriia</taxon>
        <taxon>Sphingobacteriales</taxon>
        <taxon>Sphingobacteriaceae</taxon>
        <taxon>Mucilaginibacter</taxon>
    </lineage>
</organism>
<dbReference type="InterPro" id="IPR002575">
    <property type="entry name" value="Aminoglycoside_PTrfase"/>
</dbReference>
<evidence type="ECO:0000259" key="1">
    <source>
        <dbReference type="Pfam" id="PF01636"/>
    </source>
</evidence>
<dbReference type="GO" id="GO:0016740">
    <property type="term" value="F:transferase activity"/>
    <property type="evidence" value="ECO:0007669"/>
    <property type="project" value="UniProtKB-KW"/>
</dbReference>
<dbReference type="Gene3D" id="3.90.1200.10">
    <property type="match status" value="1"/>
</dbReference>
<evidence type="ECO:0000313" key="2">
    <source>
        <dbReference type="EMBL" id="QEM11013.1"/>
    </source>
</evidence>
<dbReference type="PANTHER" id="PTHR40086">
    <property type="entry name" value="PHOSPHOTRANSFERASE YTMP-RELATED"/>
    <property type="match status" value="1"/>
</dbReference>
<dbReference type="OrthoDB" id="179763at2"/>
<name>A0A5C1HZH0_9SPHI</name>
<sequence>MQSQTLNSIIPASSLLAVESALSQTFGTTTVAEIILLAGGLSASSVFKIVVNNQSYILKVDSSSGIVKTPSISCMEVAAEAGIAPRVYYLNKAAGVTITGFIKNIPLQAVYKSPEVLLPEISKTIKRMHELPALPTENSLLDTIDGLIAQFKTSGMLTGVAFDECFAYYDEIRKYYPWNDADKVFSHNDLNPNNMVFDGEKIWIIDWDAAFTNDRYVDLAITANFYVANDEHENVFLESYFGNGLTNYHKARFFLMRQICRLVYAMLMFKLAYMSNSGTAHDPDMEGISLKNVKENLGTGEISLASYEGQLLFGKALINEALNSMRSPRFVASIAQMT</sequence>
<keyword evidence="3" id="KW-1185">Reference proteome</keyword>
<evidence type="ECO:0000313" key="3">
    <source>
        <dbReference type="Proteomes" id="UP000251402"/>
    </source>
</evidence>
<dbReference type="RefSeq" id="WP_112574368.1">
    <property type="nucleotide sequence ID" value="NZ_CP043450.1"/>
</dbReference>
<proteinExistence type="predicted"/>
<reference evidence="2" key="1">
    <citation type="submission" date="2019-08" db="EMBL/GenBank/DDBJ databases">
        <title>Comparative genome analysis confer to the adaptation heavy metal polluted environment.</title>
        <authorList>
            <person name="Li Y."/>
        </authorList>
    </citation>
    <scope>NUCLEOTIDE SEQUENCE [LARGE SCALE GENOMIC DNA]</scope>
    <source>
        <strain evidence="2">P1</strain>
    </source>
</reference>
<gene>
    <name evidence="2" type="ORF">DEO27_013610</name>
</gene>
<dbReference type="KEGG" id="mrub:DEO27_013610"/>
<dbReference type="InterPro" id="IPR011009">
    <property type="entry name" value="Kinase-like_dom_sf"/>
</dbReference>
<dbReference type="EMBL" id="CP043450">
    <property type="protein sequence ID" value="QEM11013.1"/>
    <property type="molecule type" value="Genomic_DNA"/>
</dbReference>
<protein>
    <submittedName>
        <fullName evidence="2">Phosphotransferase</fullName>
    </submittedName>
</protein>
<dbReference type="AlphaFoldDB" id="A0A5C1HZH0"/>
<dbReference type="Gene3D" id="3.30.200.20">
    <property type="entry name" value="Phosphorylase Kinase, domain 1"/>
    <property type="match status" value="1"/>
</dbReference>
<dbReference type="Proteomes" id="UP000251402">
    <property type="component" value="Chromosome"/>
</dbReference>